<dbReference type="AlphaFoldDB" id="A0A061FE78"/>
<evidence type="ECO:0000256" key="6">
    <source>
        <dbReference type="PIRSR" id="PIRSR006468-1"/>
    </source>
</evidence>
<dbReference type="InParanoid" id="A0A061FE78"/>
<dbReference type="GO" id="GO:0009082">
    <property type="term" value="P:branched-chain amino acid biosynthetic process"/>
    <property type="evidence" value="ECO:0007669"/>
    <property type="project" value="UniProtKB-KW"/>
</dbReference>
<evidence type="ECO:0000256" key="3">
    <source>
        <dbReference type="ARBA" id="ARBA00022576"/>
    </source>
</evidence>
<dbReference type="InterPro" id="IPR033939">
    <property type="entry name" value="BCAT_family"/>
</dbReference>
<dbReference type="Gene3D" id="3.30.470.10">
    <property type="match status" value="1"/>
</dbReference>
<dbReference type="GO" id="GO:0004084">
    <property type="term" value="F:branched-chain-amino-acid transaminase activity"/>
    <property type="evidence" value="ECO:0000318"/>
    <property type="project" value="GO_Central"/>
</dbReference>
<comment type="similarity">
    <text evidence="2 7">Belongs to the class-IV pyridoxal-phosphate-dependent aminotransferase family.</text>
</comment>
<sequence>MAFRSVCFPQFLRSLVGPGCSKAGACRYFAPRAASASKQACDPPSYRDDENADVDWENLGFSAVQTDFMYIMKCSKDENFVQGQLSRYRNIEFNPSAGVLNYGQGIFEGLKANRKEDGSLLLFRPDQNAIRMKIGAERMCMPSPSIDQFIEAVKQTALANKRWVPPPRKGSLYIRPLLIGSGPVLGIAPAPEYMFLTYASPVGNYFKQGNALLNLYVEEELIRASPGGAGGVKSISNYAPVVKALIRARSQGFSDVLYLDSVNKKYLEELSASNIFIIKGNVIATPPTSGTILPGITRKSIIDIAYDLGYQVEERAISVDELIDADEVFCTGTAVGVGSVGSVTYRGRRIQFKVGECSVCQELGSTLVGIQTGQIEDKKDWIIEIP</sequence>
<comment type="catalytic activity">
    <reaction evidence="9">
        <text>L-valine + 2-oxoglutarate = 3-methyl-2-oxobutanoate + L-glutamate</text>
        <dbReference type="Rhea" id="RHEA:24813"/>
        <dbReference type="ChEBI" id="CHEBI:11851"/>
        <dbReference type="ChEBI" id="CHEBI:16810"/>
        <dbReference type="ChEBI" id="CHEBI:29985"/>
        <dbReference type="ChEBI" id="CHEBI:57762"/>
        <dbReference type="EC" id="2.6.1.42"/>
    </reaction>
</comment>
<keyword evidence="9" id="KW-0100">Branched-chain amino acid biosynthesis</keyword>
<dbReference type="GO" id="GO:0008652">
    <property type="term" value="P:amino acid biosynthetic process"/>
    <property type="evidence" value="ECO:0007669"/>
    <property type="project" value="UniProtKB-KW"/>
</dbReference>
<evidence type="ECO:0000313" key="11">
    <source>
        <dbReference type="Proteomes" id="UP000026915"/>
    </source>
</evidence>
<dbReference type="Gramene" id="EOY15630">
    <property type="protein sequence ID" value="EOY15630"/>
    <property type="gene ID" value="TCM_034632"/>
</dbReference>
<dbReference type="InterPro" id="IPR005786">
    <property type="entry name" value="B_amino_transII"/>
</dbReference>
<dbReference type="InterPro" id="IPR043131">
    <property type="entry name" value="BCAT-like_N"/>
</dbReference>
<dbReference type="GO" id="GO:0052654">
    <property type="term" value="F:L-leucine-2-oxoglutarate transaminase activity"/>
    <property type="evidence" value="ECO:0007669"/>
    <property type="project" value="RHEA"/>
</dbReference>
<dbReference type="InterPro" id="IPR043132">
    <property type="entry name" value="BCAT-like_C"/>
</dbReference>
<keyword evidence="9" id="KW-0028">Amino-acid biosynthesis</keyword>
<evidence type="ECO:0000256" key="2">
    <source>
        <dbReference type="ARBA" id="ARBA00009320"/>
    </source>
</evidence>
<dbReference type="FunFam" id="3.30.470.10:FF:000003">
    <property type="entry name" value="Branched-chain-amino-acid aminotransferase"/>
    <property type="match status" value="1"/>
</dbReference>
<dbReference type="EMBL" id="CM001886">
    <property type="protein sequence ID" value="EOY15630.1"/>
    <property type="molecule type" value="Genomic_DNA"/>
</dbReference>
<dbReference type="NCBIfam" id="NF009897">
    <property type="entry name" value="PRK13357.1"/>
    <property type="match status" value="1"/>
</dbReference>
<evidence type="ECO:0000256" key="7">
    <source>
        <dbReference type="RuleBase" id="RU004106"/>
    </source>
</evidence>
<evidence type="ECO:0000313" key="10">
    <source>
        <dbReference type="EMBL" id="EOY15630.1"/>
    </source>
</evidence>
<dbReference type="InterPro" id="IPR001544">
    <property type="entry name" value="Aminotrans_IV"/>
</dbReference>
<comment type="cofactor">
    <cofactor evidence="1 8">
        <name>pyridoxal 5'-phosphate</name>
        <dbReference type="ChEBI" id="CHEBI:597326"/>
    </cofactor>
</comment>
<dbReference type="PANTHER" id="PTHR42825:SF29">
    <property type="entry name" value="BRANCHED-CHAIN-AMINO-ACID AMINOTRANSFERASE"/>
    <property type="match status" value="1"/>
</dbReference>
<dbReference type="Gene3D" id="3.20.10.10">
    <property type="entry name" value="D-amino Acid Aminotransferase, subunit A, domain 2"/>
    <property type="match status" value="1"/>
</dbReference>
<dbReference type="CDD" id="cd01557">
    <property type="entry name" value="BCAT_beta_family"/>
    <property type="match status" value="1"/>
</dbReference>
<dbReference type="EC" id="2.6.1.42" evidence="9"/>
<dbReference type="GO" id="GO:0005737">
    <property type="term" value="C:cytoplasm"/>
    <property type="evidence" value="ECO:0007669"/>
    <property type="project" value="UniProtKB-ARBA"/>
</dbReference>
<evidence type="ECO:0000256" key="1">
    <source>
        <dbReference type="ARBA" id="ARBA00001933"/>
    </source>
</evidence>
<keyword evidence="11" id="KW-1185">Reference proteome</keyword>
<evidence type="ECO:0000256" key="4">
    <source>
        <dbReference type="ARBA" id="ARBA00022679"/>
    </source>
</evidence>
<reference evidence="10 11" key="1">
    <citation type="journal article" date="2013" name="Genome Biol.">
        <title>The genome sequence of the most widely cultivated cacao type and its use to identify candidate genes regulating pod color.</title>
        <authorList>
            <person name="Motamayor J.C."/>
            <person name="Mockaitis K."/>
            <person name="Schmutz J."/>
            <person name="Haiminen N."/>
            <person name="Iii D.L."/>
            <person name="Cornejo O."/>
            <person name="Findley S.D."/>
            <person name="Zheng P."/>
            <person name="Utro F."/>
            <person name="Royaert S."/>
            <person name="Saski C."/>
            <person name="Jenkins J."/>
            <person name="Podicheti R."/>
            <person name="Zhao M."/>
            <person name="Scheffler B.E."/>
            <person name="Stack J.C."/>
            <person name="Feltus F.A."/>
            <person name="Mustiga G.M."/>
            <person name="Amores F."/>
            <person name="Phillips W."/>
            <person name="Marelli J.P."/>
            <person name="May G.D."/>
            <person name="Shapiro H."/>
            <person name="Ma J."/>
            <person name="Bustamante C.D."/>
            <person name="Schnell R.J."/>
            <person name="Main D."/>
            <person name="Gilbert D."/>
            <person name="Parida L."/>
            <person name="Kuhn D.N."/>
        </authorList>
    </citation>
    <scope>NUCLEOTIDE SEQUENCE [LARGE SCALE GENOMIC DNA]</scope>
    <source>
        <strain evidence="11">cv. Matina 1-6</strain>
    </source>
</reference>
<keyword evidence="3 9" id="KW-0032">Aminotransferase</keyword>
<evidence type="ECO:0000256" key="9">
    <source>
        <dbReference type="RuleBase" id="RU004517"/>
    </source>
</evidence>
<dbReference type="GO" id="GO:0052656">
    <property type="term" value="F:L-isoleucine-2-oxoglutarate transaminase activity"/>
    <property type="evidence" value="ECO:0007669"/>
    <property type="project" value="RHEA"/>
</dbReference>
<dbReference type="GO" id="GO:0052655">
    <property type="term" value="F:L-valine-2-oxoglutarate transaminase activity"/>
    <property type="evidence" value="ECO:0007669"/>
    <property type="project" value="RHEA"/>
</dbReference>
<dbReference type="PROSITE" id="PS00770">
    <property type="entry name" value="AA_TRANSFER_CLASS_4"/>
    <property type="match status" value="1"/>
</dbReference>
<dbReference type="Pfam" id="PF01063">
    <property type="entry name" value="Aminotran_4"/>
    <property type="match status" value="1"/>
</dbReference>
<comment type="catalytic activity">
    <reaction evidence="9">
        <text>L-isoleucine + 2-oxoglutarate = (S)-3-methyl-2-oxopentanoate + L-glutamate</text>
        <dbReference type="Rhea" id="RHEA:24801"/>
        <dbReference type="ChEBI" id="CHEBI:16810"/>
        <dbReference type="ChEBI" id="CHEBI:29985"/>
        <dbReference type="ChEBI" id="CHEBI:35146"/>
        <dbReference type="ChEBI" id="CHEBI:58045"/>
        <dbReference type="EC" id="2.6.1.42"/>
    </reaction>
</comment>
<keyword evidence="4 9" id="KW-0808">Transferase</keyword>
<organism evidence="10 11">
    <name type="scientific">Theobroma cacao</name>
    <name type="common">Cacao</name>
    <name type="synonym">Cocoa</name>
    <dbReference type="NCBI Taxonomy" id="3641"/>
    <lineage>
        <taxon>Eukaryota</taxon>
        <taxon>Viridiplantae</taxon>
        <taxon>Streptophyta</taxon>
        <taxon>Embryophyta</taxon>
        <taxon>Tracheophyta</taxon>
        <taxon>Spermatophyta</taxon>
        <taxon>Magnoliopsida</taxon>
        <taxon>eudicotyledons</taxon>
        <taxon>Gunneridae</taxon>
        <taxon>Pentapetalae</taxon>
        <taxon>rosids</taxon>
        <taxon>malvids</taxon>
        <taxon>Malvales</taxon>
        <taxon>Malvaceae</taxon>
        <taxon>Byttnerioideae</taxon>
        <taxon>Theobroma</taxon>
    </lineage>
</organism>
<dbReference type="InterPro" id="IPR018300">
    <property type="entry name" value="Aminotrans_IV_CS"/>
</dbReference>
<evidence type="ECO:0000256" key="8">
    <source>
        <dbReference type="RuleBase" id="RU004516"/>
    </source>
</evidence>
<protein>
    <recommendedName>
        <fullName evidence="9">Branched-chain-amino-acid aminotransferase</fullName>
        <ecNumber evidence="9">2.6.1.42</ecNumber>
    </recommendedName>
</protein>
<keyword evidence="5 8" id="KW-0663">Pyridoxal phosphate</keyword>
<accession>A0A061FE78</accession>
<dbReference type="STRING" id="3641.A0A061FE78"/>
<dbReference type="PANTHER" id="PTHR42825">
    <property type="entry name" value="AMINO ACID AMINOTRANSFERASE"/>
    <property type="match status" value="1"/>
</dbReference>
<name>A0A061FE78_THECC</name>
<dbReference type="Proteomes" id="UP000026915">
    <property type="component" value="Chromosome 8"/>
</dbReference>
<dbReference type="eggNOG" id="KOG0975">
    <property type="taxonomic scope" value="Eukaryota"/>
</dbReference>
<evidence type="ECO:0000256" key="5">
    <source>
        <dbReference type="ARBA" id="ARBA00022898"/>
    </source>
</evidence>
<comment type="catalytic activity">
    <reaction evidence="9">
        <text>L-leucine + 2-oxoglutarate = 4-methyl-2-oxopentanoate + L-glutamate</text>
        <dbReference type="Rhea" id="RHEA:18321"/>
        <dbReference type="ChEBI" id="CHEBI:16810"/>
        <dbReference type="ChEBI" id="CHEBI:17865"/>
        <dbReference type="ChEBI" id="CHEBI:29985"/>
        <dbReference type="ChEBI" id="CHEBI:57427"/>
        <dbReference type="EC" id="2.6.1.42"/>
    </reaction>
</comment>
<dbReference type="NCBIfam" id="TIGR01123">
    <property type="entry name" value="ilvE_II"/>
    <property type="match status" value="1"/>
</dbReference>
<dbReference type="InterPro" id="IPR036038">
    <property type="entry name" value="Aminotransferase-like"/>
</dbReference>
<dbReference type="OMA" id="RGWIIEI"/>
<dbReference type="FunFam" id="3.20.10.10:FF:000003">
    <property type="entry name" value="Branched-chain-amino-acid aminotransferase"/>
    <property type="match status" value="1"/>
</dbReference>
<feature type="modified residue" description="N6-(pyridoxal phosphate)lysine" evidence="6">
    <location>
        <position position="233"/>
    </location>
</feature>
<dbReference type="SUPFAM" id="SSF56752">
    <property type="entry name" value="D-aminoacid aminotransferase-like PLP-dependent enzymes"/>
    <property type="match status" value="1"/>
</dbReference>
<proteinExistence type="inferred from homology"/>
<gene>
    <name evidence="10" type="ORF">TCM_034632</name>
</gene>
<dbReference type="PIRSF" id="PIRSF006468">
    <property type="entry name" value="BCAT1"/>
    <property type="match status" value="1"/>
</dbReference>